<evidence type="ECO:0000256" key="2">
    <source>
        <dbReference type="ARBA" id="ARBA00023026"/>
    </source>
</evidence>
<dbReference type="OrthoDB" id="5985073at2759"/>
<dbReference type="SUPFAM" id="SSF54106">
    <property type="entry name" value="LysM domain"/>
    <property type="match status" value="2"/>
</dbReference>
<gene>
    <name evidence="4" type="ORF">HYPSUDRAFT_146264</name>
</gene>
<dbReference type="PANTHER" id="PTHR34997:SF1">
    <property type="entry name" value="PEPTIDOGLYCAN-BINDING LYSIN DOMAIN"/>
    <property type="match status" value="1"/>
</dbReference>
<dbReference type="PROSITE" id="PS51782">
    <property type="entry name" value="LYSM"/>
    <property type="match status" value="2"/>
</dbReference>
<dbReference type="Gene3D" id="3.10.350.10">
    <property type="entry name" value="LysM domain"/>
    <property type="match status" value="2"/>
</dbReference>
<dbReference type="CDD" id="cd00118">
    <property type="entry name" value="LysM"/>
    <property type="match status" value="1"/>
</dbReference>
<evidence type="ECO:0000256" key="1">
    <source>
        <dbReference type="ARBA" id="ARBA00022669"/>
    </source>
</evidence>
<feature type="non-terminal residue" evidence="4">
    <location>
        <position position="1"/>
    </location>
</feature>
<dbReference type="EMBL" id="KN817600">
    <property type="protein sequence ID" value="KJA17672.1"/>
    <property type="molecule type" value="Genomic_DNA"/>
</dbReference>
<dbReference type="AlphaFoldDB" id="A0A0D2KSP9"/>
<dbReference type="InterPro" id="IPR018392">
    <property type="entry name" value="LysM"/>
</dbReference>
<evidence type="ECO:0000259" key="3">
    <source>
        <dbReference type="PROSITE" id="PS51782"/>
    </source>
</evidence>
<sequence length="112" mass="11905">LGASCSRSYTIQTGDYCDKISQAQNVSTYQLAVVNANVDSSCSNLIPGQTLCLAENAAEDCSTTYVVRSGDTCDDIASRAGLNTTILSLNNPQINAECTNIYTDEVCFLESS</sequence>
<dbReference type="Pfam" id="PF01476">
    <property type="entry name" value="LysM"/>
    <property type="match status" value="2"/>
</dbReference>
<reference evidence="5" key="1">
    <citation type="submission" date="2014-04" db="EMBL/GenBank/DDBJ databases">
        <title>Evolutionary Origins and Diversification of the Mycorrhizal Mutualists.</title>
        <authorList>
            <consortium name="DOE Joint Genome Institute"/>
            <consortium name="Mycorrhizal Genomics Consortium"/>
            <person name="Kohler A."/>
            <person name="Kuo A."/>
            <person name="Nagy L.G."/>
            <person name="Floudas D."/>
            <person name="Copeland A."/>
            <person name="Barry K.W."/>
            <person name="Cichocki N."/>
            <person name="Veneault-Fourrey C."/>
            <person name="LaButti K."/>
            <person name="Lindquist E.A."/>
            <person name="Lipzen A."/>
            <person name="Lundell T."/>
            <person name="Morin E."/>
            <person name="Murat C."/>
            <person name="Riley R."/>
            <person name="Ohm R."/>
            <person name="Sun H."/>
            <person name="Tunlid A."/>
            <person name="Henrissat B."/>
            <person name="Grigoriev I.V."/>
            <person name="Hibbett D.S."/>
            <person name="Martin F."/>
        </authorList>
    </citation>
    <scope>NUCLEOTIDE SEQUENCE [LARGE SCALE GENOMIC DNA]</scope>
    <source>
        <strain evidence="5">FD-334 SS-4</strain>
    </source>
</reference>
<organism evidence="4 5">
    <name type="scientific">Hypholoma sublateritium (strain FD-334 SS-4)</name>
    <dbReference type="NCBI Taxonomy" id="945553"/>
    <lineage>
        <taxon>Eukaryota</taxon>
        <taxon>Fungi</taxon>
        <taxon>Dikarya</taxon>
        <taxon>Basidiomycota</taxon>
        <taxon>Agaricomycotina</taxon>
        <taxon>Agaricomycetes</taxon>
        <taxon>Agaricomycetidae</taxon>
        <taxon>Agaricales</taxon>
        <taxon>Agaricineae</taxon>
        <taxon>Strophariaceae</taxon>
        <taxon>Hypholoma</taxon>
    </lineage>
</organism>
<dbReference type="SMART" id="SM00257">
    <property type="entry name" value="LysM"/>
    <property type="match status" value="2"/>
</dbReference>
<keyword evidence="5" id="KW-1185">Reference proteome</keyword>
<feature type="domain" description="LysM" evidence="3">
    <location>
        <begin position="7"/>
        <end position="53"/>
    </location>
</feature>
<dbReference type="STRING" id="945553.A0A0D2KSP9"/>
<proteinExistence type="predicted"/>
<dbReference type="GO" id="GO:0008061">
    <property type="term" value="F:chitin binding"/>
    <property type="evidence" value="ECO:0007669"/>
    <property type="project" value="UniProtKB-KW"/>
</dbReference>
<evidence type="ECO:0000313" key="5">
    <source>
        <dbReference type="Proteomes" id="UP000054270"/>
    </source>
</evidence>
<dbReference type="InterPro" id="IPR052210">
    <property type="entry name" value="LysM1-like"/>
</dbReference>
<dbReference type="PANTHER" id="PTHR34997">
    <property type="entry name" value="AM15"/>
    <property type="match status" value="1"/>
</dbReference>
<dbReference type="InterPro" id="IPR036779">
    <property type="entry name" value="LysM_dom_sf"/>
</dbReference>
<protein>
    <recommendedName>
        <fullName evidence="3">LysM domain-containing protein</fullName>
    </recommendedName>
</protein>
<accession>A0A0D2KSP9</accession>
<dbReference type="OMA" id="ADCSRTY"/>
<keyword evidence="1" id="KW-0147">Chitin-binding</keyword>
<keyword evidence="2" id="KW-0843">Virulence</keyword>
<feature type="domain" description="LysM" evidence="3">
    <location>
        <begin position="63"/>
        <end position="109"/>
    </location>
</feature>
<dbReference type="Proteomes" id="UP000054270">
    <property type="component" value="Unassembled WGS sequence"/>
</dbReference>
<evidence type="ECO:0000313" key="4">
    <source>
        <dbReference type="EMBL" id="KJA17672.1"/>
    </source>
</evidence>
<name>A0A0D2KSP9_HYPSF</name>